<evidence type="ECO:0000313" key="2">
    <source>
        <dbReference type="Proteomes" id="UP000694892"/>
    </source>
</evidence>
<dbReference type="AlphaFoldDB" id="A0A974I2X2"/>
<proteinExistence type="predicted"/>
<protein>
    <submittedName>
        <fullName evidence="1">Uncharacterized protein</fullName>
    </submittedName>
</protein>
<gene>
    <name evidence="1" type="ORF">XELAEV_18005110mg</name>
</gene>
<name>A0A974I2X2_XENLA</name>
<evidence type="ECO:0000313" key="1">
    <source>
        <dbReference type="EMBL" id="OCT99333.1"/>
    </source>
</evidence>
<sequence length="79" mass="8835">MMGAVPLCPQLQPHWSLSLCLQQPDSLLQLLCLCSKLPATSHDTLGPFASFPWSPGYSQSHETLCMNWTQFYLLIVTLV</sequence>
<accession>A0A974I2X2</accession>
<organism evidence="1 2">
    <name type="scientific">Xenopus laevis</name>
    <name type="common">African clawed frog</name>
    <dbReference type="NCBI Taxonomy" id="8355"/>
    <lineage>
        <taxon>Eukaryota</taxon>
        <taxon>Metazoa</taxon>
        <taxon>Chordata</taxon>
        <taxon>Craniata</taxon>
        <taxon>Vertebrata</taxon>
        <taxon>Euteleostomi</taxon>
        <taxon>Amphibia</taxon>
        <taxon>Batrachia</taxon>
        <taxon>Anura</taxon>
        <taxon>Pipoidea</taxon>
        <taxon>Pipidae</taxon>
        <taxon>Xenopodinae</taxon>
        <taxon>Xenopus</taxon>
        <taxon>Xenopus</taxon>
    </lineage>
</organism>
<dbReference type="Proteomes" id="UP000694892">
    <property type="component" value="Chromosome 1L"/>
</dbReference>
<reference evidence="2" key="1">
    <citation type="journal article" date="2016" name="Nature">
        <title>Genome evolution in the allotetraploid frog Xenopus laevis.</title>
        <authorList>
            <person name="Session A.M."/>
            <person name="Uno Y."/>
            <person name="Kwon T."/>
            <person name="Chapman J.A."/>
            <person name="Toyoda A."/>
            <person name="Takahashi S."/>
            <person name="Fukui A."/>
            <person name="Hikosaka A."/>
            <person name="Suzuki A."/>
            <person name="Kondo M."/>
            <person name="van Heeringen S.J."/>
            <person name="Quigley I."/>
            <person name="Heinz S."/>
            <person name="Ogino H."/>
            <person name="Ochi H."/>
            <person name="Hellsten U."/>
            <person name="Lyons J.B."/>
            <person name="Simakov O."/>
            <person name="Putnam N."/>
            <person name="Stites J."/>
            <person name="Kuroki Y."/>
            <person name="Tanaka T."/>
            <person name="Michiue T."/>
            <person name="Watanabe M."/>
            <person name="Bogdanovic O."/>
            <person name="Lister R."/>
            <person name="Georgiou G."/>
            <person name="Paranjpe S.S."/>
            <person name="van Kruijsbergen I."/>
            <person name="Shu S."/>
            <person name="Carlson J."/>
            <person name="Kinoshita T."/>
            <person name="Ohta Y."/>
            <person name="Mawaribuchi S."/>
            <person name="Jenkins J."/>
            <person name="Grimwood J."/>
            <person name="Schmutz J."/>
            <person name="Mitros T."/>
            <person name="Mozaffari S.V."/>
            <person name="Suzuki Y."/>
            <person name="Haramoto Y."/>
            <person name="Yamamoto T.S."/>
            <person name="Takagi C."/>
            <person name="Heald R."/>
            <person name="Miller K."/>
            <person name="Haudenschild C."/>
            <person name="Kitzman J."/>
            <person name="Nakayama T."/>
            <person name="Izutsu Y."/>
            <person name="Robert J."/>
            <person name="Fortriede J."/>
            <person name="Burns K."/>
            <person name="Lotay V."/>
            <person name="Karimi K."/>
            <person name="Yasuoka Y."/>
            <person name="Dichmann D.S."/>
            <person name="Flajnik M.F."/>
            <person name="Houston D.W."/>
            <person name="Shendure J."/>
            <person name="DuPasquier L."/>
            <person name="Vize P.D."/>
            <person name="Zorn A.M."/>
            <person name="Ito M."/>
            <person name="Marcotte E.M."/>
            <person name="Wallingford J.B."/>
            <person name="Ito Y."/>
            <person name="Asashima M."/>
            <person name="Ueno N."/>
            <person name="Matsuda Y."/>
            <person name="Veenstra G.J."/>
            <person name="Fujiyama A."/>
            <person name="Harland R.M."/>
            <person name="Taira M."/>
            <person name="Rokhsar D.S."/>
        </authorList>
    </citation>
    <scope>NUCLEOTIDE SEQUENCE [LARGE SCALE GENOMIC DNA]</scope>
    <source>
        <strain evidence="2">J</strain>
    </source>
</reference>
<dbReference type="EMBL" id="CM004466">
    <property type="protein sequence ID" value="OCT99333.1"/>
    <property type="molecule type" value="Genomic_DNA"/>
</dbReference>